<evidence type="ECO:0000313" key="4">
    <source>
        <dbReference type="EMBL" id="TCK83240.1"/>
    </source>
</evidence>
<feature type="transmembrane region" description="Helical" evidence="1">
    <location>
        <begin position="172"/>
        <end position="191"/>
    </location>
</feature>
<gene>
    <name evidence="4" type="ORF">C8N28_1830</name>
</gene>
<comment type="caution">
    <text evidence="4">The sequence shown here is derived from an EMBL/GenBank/DDBJ whole genome shotgun (WGS) entry which is preliminary data.</text>
</comment>
<keyword evidence="1" id="KW-0472">Membrane</keyword>
<protein>
    <recommendedName>
        <fullName evidence="3">TPM domain-containing protein</fullName>
    </recommendedName>
</protein>
<dbReference type="AlphaFoldDB" id="A0A4R1LXF8"/>
<evidence type="ECO:0000259" key="3">
    <source>
        <dbReference type="Pfam" id="PF04536"/>
    </source>
</evidence>
<dbReference type="Pfam" id="PF04536">
    <property type="entry name" value="TPM_phosphatase"/>
    <property type="match status" value="1"/>
</dbReference>
<dbReference type="Gene3D" id="3.10.310.50">
    <property type="match status" value="1"/>
</dbReference>
<dbReference type="PANTHER" id="PTHR30373">
    <property type="entry name" value="UPF0603 PROTEIN YGCG"/>
    <property type="match status" value="1"/>
</dbReference>
<evidence type="ECO:0000256" key="1">
    <source>
        <dbReference type="SAM" id="Phobius"/>
    </source>
</evidence>
<keyword evidence="2" id="KW-0732">Signal</keyword>
<sequence>MKVSKFFSALFLSLLLINLSYADDFPERSNRLVNDYTNTLSPDQIQQLENKLVAFDDSTTIQIAVVLIQSLQDYEVADYAVRLAQKWGIGGKENDSGILLLASLGDRKVTIQTGYGVEGAVPDAIAFQIINNEIKPAFARQDYFTGLNDATNSLIAYTKGEYKAKPKETNNGLSVSTIIFVVIFFIIVSIISKGGNNGNGKGGGKVIGSRGSSDLLWWTLLGGLGNRGGGFGGRGGGFGGGGSFGGGGGFGGFGGGGFGGGGASGGW</sequence>
<evidence type="ECO:0000313" key="5">
    <source>
        <dbReference type="Proteomes" id="UP000294616"/>
    </source>
</evidence>
<reference evidence="4 5" key="1">
    <citation type="submission" date="2019-03" db="EMBL/GenBank/DDBJ databases">
        <title>Genomic Encyclopedia of Archaeal and Bacterial Type Strains, Phase II (KMG-II): from individual species to whole genera.</title>
        <authorList>
            <person name="Goeker M."/>
        </authorList>
    </citation>
    <scope>NUCLEOTIDE SEQUENCE [LARGE SCALE GENOMIC DNA]</scope>
    <source>
        <strain evidence="4 5">DSM 22554</strain>
    </source>
</reference>
<keyword evidence="1" id="KW-0812">Transmembrane</keyword>
<feature type="domain" description="TPM" evidence="3">
    <location>
        <begin position="33"/>
        <end position="156"/>
    </location>
</feature>
<dbReference type="Proteomes" id="UP000294616">
    <property type="component" value="Unassembled WGS sequence"/>
</dbReference>
<dbReference type="EMBL" id="SMGO01000002">
    <property type="protein sequence ID" value="TCK83240.1"/>
    <property type="molecule type" value="Genomic_DNA"/>
</dbReference>
<keyword evidence="5" id="KW-1185">Reference proteome</keyword>
<proteinExistence type="predicted"/>
<name>A0A4R1LXF8_9SPHI</name>
<feature type="chain" id="PRO_5020417517" description="TPM domain-containing protein" evidence="2">
    <location>
        <begin position="23"/>
        <end position="267"/>
    </location>
</feature>
<evidence type="ECO:0000256" key="2">
    <source>
        <dbReference type="SAM" id="SignalP"/>
    </source>
</evidence>
<feature type="signal peptide" evidence="2">
    <location>
        <begin position="1"/>
        <end position="22"/>
    </location>
</feature>
<dbReference type="RefSeq" id="WP_132224050.1">
    <property type="nucleotide sequence ID" value="NZ_SMGO01000002.1"/>
</dbReference>
<dbReference type="PANTHER" id="PTHR30373:SF2">
    <property type="entry name" value="UPF0603 PROTEIN YGCG"/>
    <property type="match status" value="1"/>
</dbReference>
<keyword evidence="1" id="KW-1133">Transmembrane helix</keyword>
<accession>A0A4R1LXF8</accession>
<organism evidence="4 5">
    <name type="scientific">Albibacterium bauzanense</name>
    <dbReference type="NCBI Taxonomy" id="653929"/>
    <lineage>
        <taxon>Bacteria</taxon>
        <taxon>Pseudomonadati</taxon>
        <taxon>Bacteroidota</taxon>
        <taxon>Sphingobacteriia</taxon>
        <taxon>Sphingobacteriales</taxon>
        <taxon>Sphingobacteriaceae</taxon>
        <taxon>Albibacterium</taxon>
    </lineage>
</organism>
<dbReference type="InterPro" id="IPR007621">
    <property type="entry name" value="TPM_dom"/>
</dbReference>
<dbReference type="OrthoDB" id="9810918at2"/>